<dbReference type="CDD" id="cd06138">
    <property type="entry name" value="ExoI_N"/>
    <property type="match status" value="1"/>
</dbReference>
<evidence type="ECO:0000313" key="17">
    <source>
        <dbReference type="EMBL" id="WOJ96501.1"/>
    </source>
</evidence>
<dbReference type="InterPro" id="IPR023607">
    <property type="entry name" value="Exodeoxyribonuclease_I"/>
</dbReference>
<name>A0ABZ0IBQ6_9GAMM</name>
<dbReference type="Pfam" id="PF00929">
    <property type="entry name" value="RNase_T"/>
    <property type="match status" value="1"/>
</dbReference>
<comment type="subunit">
    <text evidence="13">Monomer. Interacts with ssb (via C-terminus); this interaction stimulates the exonuclease activity by recruiting the enzyme to its substrate.</text>
</comment>
<dbReference type="EC" id="3.1.11.1" evidence="3 14"/>
<dbReference type="Pfam" id="PF26016">
    <property type="entry name" value="ExoI_C"/>
    <property type="match status" value="1"/>
</dbReference>
<dbReference type="InterPro" id="IPR058561">
    <property type="entry name" value="Exonuc_1_C"/>
</dbReference>
<protein>
    <recommendedName>
        <fullName evidence="4 14">Exodeoxyribonuclease I</fullName>
        <ecNumber evidence="3 14">3.1.11.1</ecNumber>
    </recommendedName>
</protein>
<comment type="catalytic activity">
    <reaction evidence="1 14">
        <text>Exonucleolytic cleavage in the 3'- to 5'-direction to yield nucleoside 5'-phosphates.</text>
        <dbReference type="EC" id="3.1.11.1"/>
    </reaction>
</comment>
<keyword evidence="6" id="KW-0479">Metal-binding</keyword>
<reference evidence="17 18" key="1">
    <citation type="submission" date="2023-10" db="EMBL/GenBank/DDBJ databases">
        <title>Two novel species belonging to the OM43/NOR5 clade.</title>
        <authorList>
            <person name="Park M."/>
        </authorList>
    </citation>
    <scope>NUCLEOTIDE SEQUENCE [LARGE SCALE GENOMIC DNA]</scope>
    <source>
        <strain evidence="17 18">IMCC45268</strain>
    </source>
</reference>
<dbReference type="PROSITE" id="PS51785">
    <property type="entry name" value="EXOI_C"/>
    <property type="match status" value="1"/>
</dbReference>
<dbReference type="InterPro" id="IPR038649">
    <property type="entry name" value="EXOI_SH3_sf"/>
</dbReference>
<evidence type="ECO:0000259" key="16">
    <source>
        <dbReference type="PROSITE" id="PS51785"/>
    </source>
</evidence>
<evidence type="ECO:0000256" key="7">
    <source>
        <dbReference type="ARBA" id="ARBA00022763"/>
    </source>
</evidence>
<keyword evidence="9 14" id="KW-0269">Exonuclease</keyword>
<keyword evidence="18" id="KW-1185">Reference proteome</keyword>
<dbReference type="NCBIfam" id="NF008746">
    <property type="entry name" value="PRK11779.1"/>
    <property type="match status" value="1"/>
</dbReference>
<organism evidence="17 18">
    <name type="scientific">Congregibacter brevis</name>
    <dbReference type="NCBI Taxonomy" id="3081201"/>
    <lineage>
        <taxon>Bacteria</taxon>
        <taxon>Pseudomonadati</taxon>
        <taxon>Pseudomonadota</taxon>
        <taxon>Gammaproteobacteria</taxon>
        <taxon>Cellvibrionales</taxon>
        <taxon>Halieaceae</taxon>
        <taxon>Congregibacter</taxon>
    </lineage>
</organism>
<evidence type="ECO:0000256" key="2">
    <source>
        <dbReference type="ARBA" id="ARBA00001946"/>
    </source>
</evidence>
<dbReference type="InterPro" id="IPR013520">
    <property type="entry name" value="Ribonucl_H"/>
</dbReference>
<accession>A0ABZ0IBQ6</accession>
<evidence type="ECO:0000256" key="10">
    <source>
        <dbReference type="ARBA" id="ARBA00022842"/>
    </source>
</evidence>
<keyword evidence="12 14" id="KW-0234">DNA repair</keyword>
<keyword evidence="10" id="KW-0460">Magnesium</keyword>
<dbReference type="Gene3D" id="3.30.1520.20">
    <property type="entry name" value="Exonuclease ExoI, domain 2"/>
    <property type="match status" value="1"/>
</dbReference>
<evidence type="ECO:0000313" key="18">
    <source>
        <dbReference type="Proteomes" id="UP001626549"/>
    </source>
</evidence>
<keyword evidence="7 14" id="KW-0227">DNA damage</keyword>
<evidence type="ECO:0000256" key="14">
    <source>
        <dbReference type="PIRNR" id="PIRNR000977"/>
    </source>
</evidence>
<keyword evidence="8 14" id="KW-0378">Hydrolase</keyword>
<dbReference type="Gene3D" id="1.20.1280.70">
    <property type="entry name" value="Exonuclease ExoI, domain 3"/>
    <property type="match status" value="1"/>
</dbReference>
<evidence type="ECO:0000256" key="6">
    <source>
        <dbReference type="ARBA" id="ARBA00022723"/>
    </source>
</evidence>
<evidence type="ECO:0000256" key="4">
    <source>
        <dbReference type="ARBA" id="ARBA00019900"/>
    </source>
</evidence>
<evidence type="ECO:0000256" key="5">
    <source>
        <dbReference type="ARBA" id="ARBA00022722"/>
    </source>
</evidence>
<keyword evidence="5 14" id="KW-0540">Nuclease</keyword>
<dbReference type="Pfam" id="PF08411">
    <property type="entry name" value="ExoI_SH3"/>
    <property type="match status" value="1"/>
</dbReference>
<comment type="cofactor">
    <cofactor evidence="2">
        <name>Mg(2+)</name>
        <dbReference type="ChEBI" id="CHEBI:18420"/>
    </cofactor>
</comment>
<evidence type="ECO:0000256" key="9">
    <source>
        <dbReference type="ARBA" id="ARBA00022839"/>
    </source>
</evidence>
<dbReference type="PIRSF" id="PIRSF000977">
    <property type="entry name" value="Exodeoxyribonuclease_I"/>
    <property type="match status" value="1"/>
</dbReference>
<dbReference type="InterPro" id="IPR012337">
    <property type="entry name" value="RNaseH-like_sf"/>
</dbReference>
<proteinExistence type="predicted"/>
<gene>
    <name evidence="17" type="primary">sbcB</name>
    <name evidence="17" type="ORF">R0137_14805</name>
</gene>
<feature type="domain" description="ExoI SH3-like" evidence="15">
    <location>
        <begin position="198"/>
        <end position="360"/>
    </location>
</feature>
<feature type="domain" description="ExoI C-terminal" evidence="16">
    <location>
        <begin position="363"/>
        <end position="485"/>
    </location>
</feature>
<sequence length="486" mass="55110">MSSSETLYWHDYETFGVDPGYDRPAQFAGLRTDLDLNPIGEPLVIYAKPQRDYVPHPEACLVTGITPQISDAEGVVEAEFIAAILKEFMQPGTCAVGYNSLRFDDTVTRSTLYRSLRDPYAREYGDGRSRWDLIDVARTAYALRPEGLNWPSRENGLPSFRLEDLCKANGLEQGQAHDALVDVKATIALAREIKAKQPRLFEWLFRQRFKQAVKPMLEPLSPQSSQPLLHVSGMFGAQRANLGLVVPLAVHYQNQNEVICADLSIDAEIVIDLAPSELHRLLYTANSDLSDGEQRPGLKSVHINRCPVLLPAKMADPEVAERAGLNLEACRKNLRLLQDFEARMPGALRDKLRSVAELSARPPETDPDLMLYSGGFIPREDRQTLDRILDLSPADLAETTVAFDDSRLEEMLFRYRARNYPETLSDDERDRWEEFRFARISEGGERRLCLEDLNENLEERLSAADLSQRDRHILEELQRWGDSLLV</sequence>
<dbReference type="InterPro" id="IPR034747">
    <property type="entry name" value="EXOI_SH3"/>
</dbReference>
<evidence type="ECO:0000256" key="12">
    <source>
        <dbReference type="ARBA" id="ARBA00023204"/>
    </source>
</evidence>
<dbReference type="InterPro" id="IPR013620">
    <property type="entry name" value="Exonuc_1_SH3"/>
</dbReference>
<evidence type="ECO:0000256" key="3">
    <source>
        <dbReference type="ARBA" id="ARBA00012108"/>
    </source>
</evidence>
<evidence type="ECO:0000256" key="1">
    <source>
        <dbReference type="ARBA" id="ARBA00000563"/>
    </source>
</evidence>
<dbReference type="EMBL" id="CP136865">
    <property type="protein sequence ID" value="WOJ96501.1"/>
    <property type="molecule type" value="Genomic_DNA"/>
</dbReference>
<evidence type="ECO:0000259" key="15">
    <source>
        <dbReference type="PROSITE" id="PS51784"/>
    </source>
</evidence>
<evidence type="ECO:0000256" key="13">
    <source>
        <dbReference type="ARBA" id="ARBA00046792"/>
    </source>
</evidence>
<dbReference type="GO" id="GO:0008310">
    <property type="term" value="F:single-stranded DNA 3'-5' DNA exonuclease activity"/>
    <property type="evidence" value="ECO:0007669"/>
    <property type="project" value="UniProtKB-EC"/>
</dbReference>
<evidence type="ECO:0000256" key="11">
    <source>
        <dbReference type="ARBA" id="ARBA00023125"/>
    </source>
</evidence>
<dbReference type="Gene3D" id="3.30.420.10">
    <property type="entry name" value="Ribonuclease H-like superfamily/Ribonuclease H"/>
    <property type="match status" value="1"/>
</dbReference>
<evidence type="ECO:0000256" key="8">
    <source>
        <dbReference type="ARBA" id="ARBA00022801"/>
    </source>
</evidence>
<dbReference type="Proteomes" id="UP001626549">
    <property type="component" value="Chromosome"/>
</dbReference>
<dbReference type="Gene3D" id="1.10.287.1240">
    <property type="match status" value="1"/>
</dbReference>
<keyword evidence="11" id="KW-0238">DNA-binding</keyword>
<dbReference type="PROSITE" id="PS51784">
    <property type="entry name" value="EXOI_SH3"/>
    <property type="match status" value="1"/>
</dbReference>
<dbReference type="InterPro" id="IPR036397">
    <property type="entry name" value="RNaseH_sf"/>
</dbReference>
<dbReference type="SMART" id="SM00479">
    <property type="entry name" value="EXOIII"/>
    <property type="match status" value="1"/>
</dbReference>
<dbReference type="SUPFAM" id="SSF53098">
    <property type="entry name" value="Ribonuclease H-like"/>
    <property type="match status" value="1"/>
</dbReference>
<dbReference type="RefSeq" id="WP_407327178.1">
    <property type="nucleotide sequence ID" value="NZ_CP136865.1"/>
</dbReference>